<dbReference type="EMBL" id="CP043031">
    <property type="protein sequence ID" value="QEH92267.1"/>
    <property type="molecule type" value="Genomic_DNA"/>
</dbReference>
<gene>
    <name evidence="2" type="ORF">FV141_00955</name>
</gene>
<evidence type="ECO:0000313" key="3">
    <source>
        <dbReference type="Proteomes" id="UP000323565"/>
    </source>
</evidence>
<dbReference type="Pfam" id="PF02557">
    <property type="entry name" value="VanY"/>
    <property type="match status" value="1"/>
</dbReference>
<keyword evidence="3" id="KW-1185">Reference proteome</keyword>
<feature type="domain" description="D-alanyl-D-alanine carboxypeptidase-like core" evidence="1">
    <location>
        <begin position="157"/>
        <end position="272"/>
    </location>
</feature>
<organism evidence="2 3">
    <name type="scientific">Dermacoccus abyssi</name>
    <dbReference type="NCBI Taxonomy" id="322596"/>
    <lineage>
        <taxon>Bacteria</taxon>
        <taxon>Bacillati</taxon>
        <taxon>Actinomycetota</taxon>
        <taxon>Actinomycetes</taxon>
        <taxon>Micrococcales</taxon>
        <taxon>Dermacoccaceae</taxon>
        <taxon>Dermacoccus</taxon>
    </lineage>
</organism>
<dbReference type="InterPro" id="IPR003709">
    <property type="entry name" value="VanY-like_core_dom"/>
</dbReference>
<name>A0ABX5Z6P7_9MICO</name>
<dbReference type="CDD" id="cd14814">
    <property type="entry name" value="Peptidase_M15"/>
    <property type="match status" value="1"/>
</dbReference>
<evidence type="ECO:0000259" key="1">
    <source>
        <dbReference type="Pfam" id="PF02557"/>
    </source>
</evidence>
<dbReference type="Gene3D" id="3.30.1380.10">
    <property type="match status" value="1"/>
</dbReference>
<reference evidence="2 3" key="1">
    <citation type="submission" date="2019-08" db="EMBL/GenBank/DDBJ databases">
        <title>Dermacoccus abyssi strain HZAU 226, whole genome Nanopore sequencing project.</title>
        <authorList>
            <person name="Guo A."/>
            <person name="Zhang X."/>
            <person name="Ruan Y."/>
            <person name="Liu W."/>
            <person name="Chen Q."/>
            <person name="Gu L."/>
        </authorList>
    </citation>
    <scope>NUCLEOTIDE SEQUENCE [LARGE SCALE GENOMIC DNA]</scope>
    <source>
        <strain evidence="2 3">HZAU 226</strain>
    </source>
</reference>
<proteinExistence type="predicted"/>
<accession>A0ABX5Z6P7</accession>
<protein>
    <recommendedName>
        <fullName evidence="1">D-alanyl-D-alanine carboxypeptidase-like core domain-containing protein</fullName>
    </recommendedName>
</protein>
<dbReference type="Gene3D" id="2.30.30.40">
    <property type="entry name" value="SH3 Domains"/>
    <property type="match status" value="1"/>
</dbReference>
<dbReference type="InterPro" id="IPR009045">
    <property type="entry name" value="Zn_M74/Hedgehog-like"/>
</dbReference>
<dbReference type="SUPFAM" id="SSF55166">
    <property type="entry name" value="Hedgehog/DD-peptidase"/>
    <property type="match status" value="1"/>
</dbReference>
<evidence type="ECO:0000313" key="2">
    <source>
        <dbReference type="EMBL" id="QEH92267.1"/>
    </source>
</evidence>
<sequence>MNTKVTGKIANSVLFKITGGPYDGKYLRNIDLLWTDPLRSGPTALGTNKAPVGITVTRYVITNRDPIAVRSAATTHSKLVAYIPKGTALKGEYVNDDWFKITSGTHAGRYVSSALIYTTKAIADNNGVAKKADMCALPSWTQTAFGPTQPRFVACPAAKSFVEMNAAFRAAYGYDIKVEEAYRDLVTQKAYASFYGFPRAAVPGTSNHGLGTAIDLETIESAAMAGTPHRSDFGGPYDKWLTAHGKEYGWDRPSYLDKGLKTAEPWHYNFIG</sequence>
<dbReference type="Proteomes" id="UP000323565">
    <property type="component" value="Chromosome"/>
</dbReference>